<dbReference type="AlphaFoldDB" id="A0AAV2LB12"/>
<evidence type="ECO:0000256" key="1">
    <source>
        <dbReference type="SAM" id="MobiDB-lite"/>
    </source>
</evidence>
<feature type="compositionally biased region" description="Basic and acidic residues" evidence="1">
    <location>
        <begin position="46"/>
        <end position="81"/>
    </location>
</feature>
<reference evidence="2 3" key="1">
    <citation type="submission" date="2024-04" db="EMBL/GenBank/DDBJ databases">
        <authorList>
            <person name="Waldvogel A.-M."/>
            <person name="Schoenle A."/>
        </authorList>
    </citation>
    <scope>NUCLEOTIDE SEQUENCE [LARGE SCALE GENOMIC DNA]</scope>
</reference>
<evidence type="ECO:0000313" key="3">
    <source>
        <dbReference type="Proteomes" id="UP001497482"/>
    </source>
</evidence>
<keyword evidence="3" id="KW-1185">Reference proteome</keyword>
<name>A0AAV2LB12_KNICA</name>
<dbReference type="Proteomes" id="UP001497482">
    <property type="component" value="Chromosome 22"/>
</dbReference>
<evidence type="ECO:0000313" key="2">
    <source>
        <dbReference type="EMBL" id="CAL1597746.1"/>
    </source>
</evidence>
<sequence length="88" mass="10019">MYVCGWGYTLQQAWVLGEKELQDEGPLGDSAMAFLRRGVVSVSSALKKEMKEEDEEPGLKQEEDEEPGLKQEEDEEPGLKQEEEELQM</sequence>
<proteinExistence type="predicted"/>
<protein>
    <submittedName>
        <fullName evidence="2">Uncharacterized protein</fullName>
    </submittedName>
</protein>
<accession>A0AAV2LB12</accession>
<organism evidence="2 3">
    <name type="scientific">Knipowitschia caucasica</name>
    <name type="common">Caucasian dwarf goby</name>
    <name type="synonym">Pomatoschistus caucasicus</name>
    <dbReference type="NCBI Taxonomy" id="637954"/>
    <lineage>
        <taxon>Eukaryota</taxon>
        <taxon>Metazoa</taxon>
        <taxon>Chordata</taxon>
        <taxon>Craniata</taxon>
        <taxon>Vertebrata</taxon>
        <taxon>Euteleostomi</taxon>
        <taxon>Actinopterygii</taxon>
        <taxon>Neopterygii</taxon>
        <taxon>Teleostei</taxon>
        <taxon>Neoteleostei</taxon>
        <taxon>Acanthomorphata</taxon>
        <taxon>Gobiaria</taxon>
        <taxon>Gobiiformes</taxon>
        <taxon>Gobioidei</taxon>
        <taxon>Gobiidae</taxon>
        <taxon>Gobiinae</taxon>
        <taxon>Knipowitschia</taxon>
    </lineage>
</organism>
<feature type="region of interest" description="Disordered" evidence="1">
    <location>
        <begin position="46"/>
        <end position="88"/>
    </location>
</feature>
<gene>
    <name evidence="2" type="ORF">KC01_LOCUS26232</name>
</gene>
<dbReference type="EMBL" id="OZ035844">
    <property type="protein sequence ID" value="CAL1597746.1"/>
    <property type="molecule type" value="Genomic_DNA"/>
</dbReference>